<dbReference type="InterPro" id="IPR029063">
    <property type="entry name" value="SAM-dependent_MTases_sf"/>
</dbReference>
<protein>
    <recommendedName>
        <fullName evidence="3">Class I SAM-dependent methyltransferase</fullName>
    </recommendedName>
</protein>
<evidence type="ECO:0000313" key="2">
    <source>
        <dbReference type="Proteomes" id="UP000572635"/>
    </source>
</evidence>
<dbReference type="Proteomes" id="UP000572635">
    <property type="component" value="Unassembled WGS sequence"/>
</dbReference>
<organism evidence="1 2">
    <name type="scientific">Nocardiopsis composta</name>
    <dbReference type="NCBI Taxonomy" id="157465"/>
    <lineage>
        <taxon>Bacteria</taxon>
        <taxon>Bacillati</taxon>
        <taxon>Actinomycetota</taxon>
        <taxon>Actinomycetes</taxon>
        <taxon>Streptosporangiales</taxon>
        <taxon>Nocardiopsidaceae</taxon>
        <taxon>Nocardiopsis</taxon>
    </lineage>
</organism>
<dbReference type="AlphaFoldDB" id="A0A7W8VGR3"/>
<gene>
    <name evidence="1" type="ORF">HDA36_005367</name>
</gene>
<proteinExistence type="predicted"/>
<evidence type="ECO:0000313" key="1">
    <source>
        <dbReference type="EMBL" id="MBB5435219.1"/>
    </source>
</evidence>
<accession>A0A7W8VGR3</accession>
<evidence type="ECO:0008006" key="3">
    <source>
        <dbReference type="Google" id="ProtNLM"/>
    </source>
</evidence>
<reference evidence="1 2" key="1">
    <citation type="submission" date="2020-08" db="EMBL/GenBank/DDBJ databases">
        <title>Sequencing the genomes of 1000 actinobacteria strains.</title>
        <authorList>
            <person name="Klenk H.-P."/>
        </authorList>
    </citation>
    <scope>NUCLEOTIDE SEQUENCE [LARGE SCALE GENOMIC DNA]</scope>
    <source>
        <strain evidence="1 2">DSM 44551</strain>
    </source>
</reference>
<dbReference type="RefSeq" id="WP_246528795.1">
    <property type="nucleotide sequence ID" value="NZ_BAAAJD010000117.1"/>
</dbReference>
<name>A0A7W8VGR3_9ACTN</name>
<keyword evidence="2" id="KW-1185">Reference proteome</keyword>
<dbReference type="EMBL" id="JACHDB010000002">
    <property type="protein sequence ID" value="MBB5435219.1"/>
    <property type="molecule type" value="Genomic_DNA"/>
</dbReference>
<comment type="caution">
    <text evidence="1">The sequence shown here is derived from an EMBL/GenBank/DDBJ whole genome shotgun (WGS) entry which is preliminary data.</text>
</comment>
<dbReference type="SUPFAM" id="SSF53335">
    <property type="entry name" value="S-adenosyl-L-methionine-dependent methyltransferases"/>
    <property type="match status" value="1"/>
</dbReference>
<sequence length="280" mass="28991">MAHTTTTTTTRSQGTPPLAVWTCGQHEHIPPREILTRRAVLAFSARGDEVVLLGHGDGAVLLQTASAGRTAWGIEVEANRSRRAEEWLRDLPDNLRGRAHHRAGDARRAAELLGEVAGRARLVLAWLPDPAPTAGHAQDRAAGHLGRLSGADYERAAGELIGAAATLAAPGAAVVLVCAGRPQAGGADRVLIASRYAPEAGLAYLQHIIAITARLNNEVDEGAVLGVADQADNGAVPGAPDEPVGIGRARAQAVATVVHPAHDDVVVLTKPADRGAGVGR</sequence>